<proteinExistence type="predicted"/>
<dbReference type="InterPro" id="IPR027417">
    <property type="entry name" value="P-loop_NTPase"/>
</dbReference>
<dbReference type="GO" id="GO:0004386">
    <property type="term" value="F:helicase activity"/>
    <property type="evidence" value="ECO:0007669"/>
    <property type="project" value="TreeGrafter"/>
</dbReference>
<dbReference type="CDD" id="cd17917">
    <property type="entry name" value="DEXHc_RHA-like"/>
    <property type="match status" value="1"/>
</dbReference>
<dbReference type="EMBL" id="JWZX01003246">
    <property type="protein sequence ID" value="KOO22841.1"/>
    <property type="molecule type" value="Genomic_DNA"/>
</dbReference>
<organism evidence="3 4">
    <name type="scientific">Chrysochromulina tobinii</name>
    <dbReference type="NCBI Taxonomy" id="1460289"/>
    <lineage>
        <taxon>Eukaryota</taxon>
        <taxon>Haptista</taxon>
        <taxon>Haptophyta</taxon>
        <taxon>Prymnesiophyceae</taxon>
        <taxon>Prymnesiales</taxon>
        <taxon>Chrysochromulinaceae</taxon>
        <taxon>Chrysochromulina</taxon>
    </lineage>
</organism>
<dbReference type="Pfam" id="PF00271">
    <property type="entry name" value="Helicase_C"/>
    <property type="match status" value="1"/>
</dbReference>
<dbReference type="SUPFAM" id="SSF52540">
    <property type="entry name" value="P-loop containing nucleoside triphosphate hydrolases"/>
    <property type="match status" value="1"/>
</dbReference>
<keyword evidence="4" id="KW-1185">Reference proteome</keyword>
<dbReference type="CDD" id="cd18791">
    <property type="entry name" value="SF2_C_RHA"/>
    <property type="match status" value="1"/>
</dbReference>
<evidence type="ECO:0000259" key="1">
    <source>
        <dbReference type="PROSITE" id="PS51192"/>
    </source>
</evidence>
<evidence type="ECO:0000313" key="3">
    <source>
        <dbReference type="EMBL" id="KOO22841.1"/>
    </source>
</evidence>
<dbReference type="InterPro" id="IPR014001">
    <property type="entry name" value="Helicase_ATP-bd"/>
</dbReference>
<feature type="domain" description="Helicase ATP-binding" evidence="1">
    <location>
        <begin position="1"/>
        <end position="139"/>
    </location>
</feature>
<dbReference type="InterPro" id="IPR001650">
    <property type="entry name" value="Helicase_C-like"/>
</dbReference>
<name>A0A0M0J8B3_9EUKA</name>
<gene>
    <name evidence="3" type="ORF">Ctob_004474</name>
</gene>
<dbReference type="Gene3D" id="3.40.50.300">
    <property type="entry name" value="P-loop containing nucleotide triphosphate hydrolases"/>
    <property type="match status" value="2"/>
</dbReference>
<protein>
    <submittedName>
        <fullName evidence="3">ATP-dependent RNA</fullName>
    </submittedName>
</protein>
<dbReference type="PANTHER" id="PTHR18934">
    <property type="entry name" value="ATP-DEPENDENT RNA HELICASE"/>
    <property type="match status" value="1"/>
</dbReference>
<dbReference type="SMART" id="SM00490">
    <property type="entry name" value="HELICc"/>
    <property type="match status" value="1"/>
</dbReference>
<accession>A0A0M0J8B3</accession>
<evidence type="ECO:0000313" key="4">
    <source>
        <dbReference type="Proteomes" id="UP000037460"/>
    </source>
</evidence>
<dbReference type="OrthoDB" id="66977at2759"/>
<reference evidence="4" key="1">
    <citation type="journal article" date="2015" name="PLoS Genet.">
        <title>Genome Sequence and Transcriptome Analyses of Chrysochromulina tobin: Metabolic Tools for Enhanced Algal Fitness in the Prominent Order Prymnesiales (Haptophyceae).</title>
        <authorList>
            <person name="Hovde B.T."/>
            <person name="Deodato C.R."/>
            <person name="Hunsperger H.M."/>
            <person name="Ryken S.A."/>
            <person name="Yost W."/>
            <person name="Jha R.K."/>
            <person name="Patterson J."/>
            <person name="Monnat R.J. Jr."/>
            <person name="Barlow S.B."/>
            <person name="Starkenburg S.R."/>
            <person name="Cattolico R.A."/>
        </authorList>
    </citation>
    <scope>NUCLEOTIDE SEQUENCE</scope>
    <source>
        <strain evidence="4">CCMP291</strain>
    </source>
</reference>
<dbReference type="AlphaFoldDB" id="A0A0M0J8B3"/>
<sequence>MLLQASGGGLGTGLIFVAQPRRIAAYSLYTRAVSMGYGDIVGLRMGQDTRVEGPKTRLFYVTTGYLARMASHHPEAFERVSHLILDECHERSIEADVLCVMARQLLRRFRTLRVVLMSATVHTEMYVKYFAAQLHASAVSRPLHVGGARFPITVQYLDAVQEMVALPDRLRKAAGKLATKIDGLSALPAAEIRTSHSSAIAGLQLELAVWVVRLAAAAPRADGGCVGAVLIFVAGLSDIEELAESFNGLPAYRFVPIHSDFAFEEQIEAFAPAPPGITKIIAATNAAESSVTLPDVDVIVDLGVAKTVSYDATRNASVLSRTWLAKASATQRAGRTGRVRAGTVYRLYTQNLFEALPAHDVSGICDQPLEATVLQLRGMLTNDQSLECAAESIVLAAAIAMPKPVFRAASPLVQPSLAEYNELVRVVAEGRKAFDGPSLDALDNVIEGMLVPWLAPQFVFIMFPGQGSSEELIA</sequence>
<dbReference type="PANTHER" id="PTHR18934:SF145">
    <property type="entry name" value="ATP-DEPENDENT RNA HELICASE DHX57-RELATED"/>
    <property type="match status" value="1"/>
</dbReference>
<dbReference type="GO" id="GO:0003723">
    <property type="term" value="F:RNA binding"/>
    <property type="evidence" value="ECO:0007669"/>
    <property type="project" value="TreeGrafter"/>
</dbReference>
<dbReference type="PROSITE" id="PS51192">
    <property type="entry name" value="HELICASE_ATP_BIND_1"/>
    <property type="match status" value="1"/>
</dbReference>
<dbReference type="Proteomes" id="UP000037460">
    <property type="component" value="Unassembled WGS sequence"/>
</dbReference>
<comment type="caution">
    <text evidence="3">The sequence shown here is derived from an EMBL/GenBank/DDBJ whole genome shotgun (WGS) entry which is preliminary data.</text>
</comment>
<evidence type="ECO:0000259" key="2">
    <source>
        <dbReference type="PROSITE" id="PS51194"/>
    </source>
</evidence>
<dbReference type="PROSITE" id="PS51194">
    <property type="entry name" value="HELICASE_CTER"/>
    <property type="match status" value="1"/>
</dbReference>
<feature type="domain" description="Helicase C-terminal" evidence="2">
    <location>
        <begin position="218"/>
        <end position="380"/>
    </location>
</feature>